<dbReference type="AlphaFoldDB" id="C8W145"/>
<dbReference type="KEGG" id="dae:Dtox_2659"/>
<protein>
    <submittedName>
        <fullName evidence="1">Uncharacterized protein</fullName>
    </submittedName>
</protein>
<proteinExistence type="predicted"/>
<organism evidence="1 2">
    <name type="scientific">Desulfofarcimen acetoxidans (strain ATCC 49208 / DSM 771 / KCTC 5769 / VKM B-1644 / 5575)</name>
    <name type="common">Desulfotomaculum acetoxidans</name>
    <dbReference type="NCBI Taxonomy" id="485916"/>
    <lineage>
        <taxon>Bacteria</taxon>
        <taxon>Bacillati</taxon>
        <taxon>Bacillota</taxon>
        <taxon>Clostridia</taxon>
        <taxon>Eubacteriales</taxon>
        <taxon>Peptococcaceae</taxon>
        <taxon>Desulfofarcimen</taxon>
    </lineage>
</organism>
<dbReference type="Proteomes" id="UP000002217">
    <property type="component" value="Chromosome"/>
</dbReference>
<sequence length="151" mass="17863">MPFTVFKCWFYTYNPMITSYFMTFTLCPSVVGKTLSIDEAVDLYKNKISLSISCGLFVDCENNNLSESQLDRLYSIIRALKNKNFENISLKIRYFNEEHKNEVEKDPDRFLYAEASYYRELKNKNIILFQIKIEDIESINQLGDIVNYIQE</sequence>
<gene>
    <name evidence="1" type="ordered locus">Dtox_2659</name>
</gene>
<dbReference type="STRING" id="485916.Dtox_2659"/>
<reference evidence="1 2" key="1">
    <citation type="journal article" date="2009" name="Stand. Genomic Sci.">
        <title>Complete genome sequence of Desulfotomaculum acetoxidans type strain (5575).</title>
        <authorList>
            <person name="Spring S."/>
            <person name="Lapidus A."/>
            <person name="Schroder M."/>
            <person name="Gleim D."/>
            <person name="Sims D."/>
            <person name="Meincke L."/>
            <person name="Glavina Del Rio T."/>
            <person name="Tice H."/>
            <person name="Copeland A."/>
            <person name="Cheng J.F."/>
            <person name="Lucas S."/>
            <person name="Chen F."/>
            <person name="Nolan M."/>
            <person name="Bruce D."/>
            <person name="Goodwin L."/>
            <person name="Pitluck S."/>
            <person name="Ivanova N."/>
            <person name="Mavromatis K."/>
            <person name="Mikhailova N."/>
            <person name="Pati A."/>
            <person name="Chen A."/>
            <person name="Palaniappan K."/>
            <person name="Land M."/>
            <person name="Hauser L."/>
            <person name="Chang Y.J."/>
            <person name="Jeffries C.D."/>
            <person name="Chain P."/>
            <person name="Saunders E."/>
            <person name="Brettin T."/>
            <person name="Detter J.C."/>
            <person name="Goker M."/>
            <person name="Bristow J."/>
            <person name="Eisen J.A."/>
            <person name="Markowitz V."/>
            <person name="Hugenholtz P."/>
            <person name="Kyrpides N.C."/>
            <person name="Klenk H.P."/>
            <person name="Han C."/>
        </authorList>
    </citation>
    <scope>NUCLEOTIDE SEQUENCE [LARGE SCALE GENOMIC DNA]</scope>
    <source>
        <strain evidence="2">ATCC 49208 / DSM 771 / VKM B-1644</strain>
    </source>
</reference>
<accession>C8W145</accession>
<name>C8W145_DESAS</name>
<evidence type="ECO:0000313" key="1">
    <source>
        <dbReference type="EMBL" id="ACV63441.1"/>
    </source>
</evidence>
<evidence type="ECO:0000313" key="2">
    <source>
        <dbReference type="Proteomes" id="UP000002217"/>
    </source>
</evidence>
<keyword evidence="2" id="KW-1185">Reference proteome</keyword>
<dbReference type="HOGENOM" id="CLU_1728412_0_0_9"/>
<dbReference type="EMBL" id="CP001720">
    <property type="protein sequence ID" value="ACV63441.1"/>
    <property type="molecule type" value="Genomic_DNA"/>
</dbReference>